<keyword evidence="3" id="KW-1185">Reference proteome</keyword>
<protein>
    <submittedName>
        <fullName evidence="1 2">Uncharacterized protein</fullName>
    </submittedName>
</protein>
<organism evidence="2">
    <name type="scientific">Glycine max</name>
    <name type="common">Soybean</name>
    <name type="synonym">Glycine hispida</name>
    <dbReference type="NCBI Taxonomy" id="3847"/>
    <lineage>
        <taxon>Eukaryota</taxon>
        <taxon>Viridiplantae</taxon>
        <taxon>Streptophyta</taxon>
        <taxon>Embryophyta</taxon>
        <taxon>Tracheophyta</taxon>
        <taxon>Spermatophyta</taxon>
        <taxon>Magnoliopsida</taxon>
        <taxon>eudicotyledons</taxon>
        <taxon>Gunneridae</taxon>
        <taxon>Pentapetalae</taxon>
        <taxon>rosids</taxon>
        <taxon>fabids</taxon>
        <taxon>Fabales</taxon>
        <taxon>Fabaceae</taxon>
        <taxon>Papilionoideae</taxon>
        <taxon>50 kb inversion clade</taxon>
        <taxon>NPAAA clade</taxon>
        <taxon>indigoferoid/millettioid clade</taxon>
        <taxon>Phaseoleae</taxon>
        <taxon>Glycine</taxon>
        <taxon>Glycine subgen. Soja</taxon>
    </lineage>
</organism>
<name>K7KHT2_SOYBN</name>
<gene>
    <name evidence="1" type="ORF">GLYMA_04G028700</name>
</gene>
<evidence type="ECO:0000313" key="1">
    <source>
        <dbReference type="EMBL" id="KRH61102.1"/>
    </source>
</evidence>
<dbReference type="EnsemblPlants" id="KRH61102">
    <property type="protein sequence ID" value="KRH61102"/>
    <property type="gene ID" value="GLYMA_04G028700"/>
</dbReference>
<reference evidence="2" key="2">
    <citation type="submission" date="2018-02" db="UniProtKB">
        <authorList>
            <consortium name="EnsemblPlants"/>
        </authorList>
    </citation>
    <scope>IDENTIFICATION</scope>
    <source>
        <strain evidence="2">Williams 82</strain>
    </source>
</reference>
<dbReference type="InParanoid" id="K7KHT2"/>
<dbReference type="HOGENOM" id="CLU_2008060_0_0_1"/>
<dbReference type="EMBL" id="CM000837">
    <property type="protein sequence ID" value="KRH61102.1"/>
    <property type="molecule type" value="Genomic_DNA"/>
</dbReference>
<dbReference type="STRING" id="3847.K7KHT2"/>
<dbReference type="AlphaFoldDB" id="K7KHT2"/>
<proteinExistence type="predicted"/>
<reference evidence="1 2" key="1">
    <citation type="journal article" date="2010" name="Nature">
        <title>Genome sequence of the palaeopolyploid soybean.</title>
        <authorList>
            <person name="Schmutz J."/>
            <person name="Cannon S.B."/>
            <person name="Schlueter J."/>
            <person name="Ma J."/>
            <person name="Mitros T."/>
            <person name="Nelson W."/>
            <person name="Hyten D.L."/>
            <person name="Song Q."/>
            <person name="Thelen J.J."/>
            <person name="Cheng J."/>
            <person name="Xu D."/>
            <person name="Hellsten U."/>
            <person name="May G.D."/>
            <person name="Yu Y."/>
            <person name="Sakurai T."/>
            <person name="Umezawa T."/>
            <person name="Bhattacharyya M.K."/>
            <person name="Sandhu D."/>
            <person name="Valliyodan B."/>
            <person name="Lindquist E."/>
            <person name="Peto M."/>
            <person name="Grant D."/>
            <person name="Shu S."/>
            <person name="Goodstein D."/>
            <person name="Barry K."/>
            <person name="Futrell-Griggs M."/>
            <person name="Abernathy B."/>
            <person name="Du J."/>
            <person name="Tian Z."/>
            <person name="Zhu L."/>
            <person name="Gill N."/>
            <person name="Joshi T."/>
            <person name="Libault M."/>
            <person name="Sethuraman A."/>
            <person name="Zhang X.-C."/>
            <person name="Shinozaki K."/>
            <person name="Nguyen H.T."/>
            <person name="Wing R.A."/>
            <person name="Cregan P."/>
            <person name="Specht J."/>
            <person name="Grimwood J."/>
            <person name="Rokhsar D."/>
            <person name="Stacey G."/>
            <person name="Shoemaker R.C."/>
            <person name="Jackson S.A."/>
        </authorList>
    </citation>
    <scope>NUCLEOTIDE SEQUENCE [LARGE SCALE GENOMIC DNA]</scope>
    <source>
        <strain evidence="2">cv. Williams 82</strain>
        <tissue evidence="1">Callus</tissue>
    </source>
</reference>
<dbReference type="Proteomes" id="UP000008827">
    <property type="component" value="Chromosome 4"/>
</dbReference>
<sequence>MAVNNNKLVLLTFAICRLIVTVGLTVVPELLDVGLQGRLSVDTLELEAASVDFGRLSRGEPSENLRGSRTEAPQEGLPISAVFGGSSAVVAPLPYLSSCAFDLLCCTCHRDLLCSAATSESPNP</sequence>
<dbReference type="Gramene" id="KRH61102">
    <property type="protein sequence ID" value="KRH61102"/>
    <property type="gene ID" value="GLYMA_04G028700"/>
</dbReference>
<evidence type="ECO:0000313" key="2">
    <source>
        <dbReference type="EnsemblPlants" id="KRH61102"/>
    </source>
</evidence>
<accession>K7KHT2</accession>
<dbReference type="PaxDb" id="3847-GLYMA04G03125.1"/>
<reference evidence="1" key="3">
    <citation type="submission" date="2018-07" db="EMBL/GenBank/DDBJ databases">
        <title>WGS assembly of Glycine max.</title>
        <authorList>
            <person name="Schmutz J."/>
            <person name="Cannon S."/>
            <person name="Schlueter J."/>
            <person name="Ma J."/>
            <person name="Mitros T."/>
            <person name="Nelson W."/>
            <person name="Hyten D."/>
            <person name="Song Q."/>
            <person name="Thelen J."/>
            <person name="Cheng J."/>
            <person name="Xu D."/>
            <person name="Hellsten U."/>
            <person name="May G."/>
            <person name="Yu Y."/>
            <person name="Sakurai T."/>
            <person name="Umezawa T."/>
            <person name="Bhattacharyya M."/>
            <person name="Sandhu D."/>
            <person name="Valliyodan B."/>
            <person name="Lindquist E."/>
            <person name="Peto M."/>
            <person name="Grant D."/>
            <person name="Shu S."/>
            <person name="Goodstein D."/>
            <person name="Barry K."/>
            <person name="Futrell-Griggs M."/>
            <person name="Abernathy B."/>
            <person name="Du J."/>
            <person name="Tian Z."/>
            <person name="Zhu L."/>
            <person name="Gill N."/>
            <person name="Joshi T."/>
            <person name="Libault M."/>
            <person name="Sethuraman A."/>
            <person name="Zhang X."/>
            <person name="Shinozaki K."/>
            <person name="Nguyen H."/>
            <person name="Wing R."/>
            <person name="Cregan P."/>
            <person name="Specht J."/>
            <person name="Grimwood J."/>
            <person name="Rokhsar D."/>
            <person name="Stacey G."/>
            <person name="Shoemaker R."/>
            <person name="Jackson S."/>
        </authorList>
    </citation>
    <scope>NUCLEOTIDE SEQUENCE</scope>
    <source>
        <tissue evidence="1">Callus</tissue>
    </source>
</reference>
<evidence type="ECO:0000313" key="3">
    <source>
        <dbReference type="Proteomes" id="UP000008827"/>
    </source>
</evidence>